<proteinExistence type="predicted"/>
<evidence type="ECO:0000313" key="2">
    <source>
        <dbReference type="EMBL" id="USP77991.1"/>
    </source>
</evidence>
<organism evidence="2 3">
    <name type="scientific">Curvularia clavata</name>
    <dbReference type="NCBI Taxonomy" id="95742"/>
    <lineage>
        <taxon>Eukaryota</taxon>
        <taxon>Fungi</taxon>
        <taxon>Dikarya</taxon>
        <taxon>Ascomycota</taxon>
        <taxon>Pezizomycotina</taxon>
        <taxon>Dothideomycetes</taxon>
        <taxon>Pleosporomycetidae</taxon>
        <taxon>Pleosporales</taxon>
        <taxon>Pleosporineae</taxon>
        <taxon>Pleosporaceae</taxon>
        <taxon>Curvularia</taxon>
    </lineage>
</organism>
<evidence type="ECO:0000313" key="3">
    <source>
        <dbReference type="Proteomes" id="UP001056012"/>
    </source>
</evidence>
<accession>A0A9Q9DU19</accession>
<dbReference type="Proteomes" id="UP001056012">
    <property type="component" value="Chromosome 3"/>
</dbReference>
<dbReference type="OrthoDB" id="3905249at2759"/>
<dbReference type="EMBL" id="CP089276">
    <property type="protein sequence ID" value="USP77991.1"/>
    <property type="molecule type" value="Genomic_DNA"/>
</dbReference>
<dbReference type="InterPro" id="IPR032710">
    <property type="entry name" value="NTF2-like_dom_sf"/>
</dbReference>
<feature type="chain" id="PRO_5040497223" evidence="1">
    <location>
        <begin position="24"/>
        <end position="171"/>
    </location>
</feature>
<gene>
    <name evidence="2" type="ORF">yc1106_05265</name>
</gene>
<sequence>MYLIHFPILLASLLLSPPPAVLASNNPTPPSSSSWCQPKHISDHDQRALFTTYVDTIYTVKNFSAVPTYYAETYIQHNPTLPPGPYKLQETLSFYFIKNDVAVYRTAFDNSKGWVHMVLTSKEPDQEGKYPQTVVVDIFRWNGTCVQEHWDVVQAVPANKTNKLTMWGDGY</sequence>
<protein>
    <submittedName>
        <fullName evidence="2">Snoal-like polyketide cyclase family protein</fullName>
    </submittedName>
</protein>
<dbReference type="AlphaFoldDB" id="A0A9Q9DU19"/>
<dbReference type="Gene3D" id="3.10.450.50">
    <property type="match status" value="1"/>
</dbReference>
<dbReference type="VEuPathDB" id="FungiDB:yc1106_05265"/>
<dbReference type="SUPFAM" id="SSF54427">
    <property type="entry name" value="NTF2-like"/>
    <property type="match status" value="1"/>
</dbReference>
<keyword evidence="1" id="KW-0732">Signal</keyword>
<reference evidence="2" key="1">
    <citation type="submission" date="2021-12" db="EMBL/GenBank/DDBJ databases">
        <title>Curvularia clavata genome.</title>
        <authorList>
            <person name="Cao Y."/>
        </authorList>
    </citation>
    <scope>NUCLEOTIDE SEQUENCE</scope>
    <source>
        <strain evidence="2">Yc1106</strain>
    </source>
</reference>
<evidence type="ECO:0000256" key="1">
    <source>
        <dbReference type="SAM" id="SignalP"/>
    </source>
</evidence>
<name>A0A9Q9DU19_CURCL</name>
<feature type="signal peptide" evidence="1">
    <location>
        <begin position="1"/>
        <end position="23"/>
    </location>
</feature>
<keyword evidence="3" id="KW-1185">Reference proteome</keyword>